<comment type="caution">
    <text evidence="1">The sequence shown here is derived from an EMBL/GenBank/DDBJ whole genome shotgun (WGS) entry which is preliminary data.</text>
</comment>
<dbReference type="EMBL" id="JBCGBO010000003">
    <property type="protein sequence ID" value="KAK9214002.1"/>
    <property type="molecule type" value="Genomic_DNA"/>
</dbReference>
<protein>
    <submittedName>
        <fullName evidence="1">Uncharacterized protein</fullName>
    </submittedName>
</protein>
<keyword evidence="2" id="KW-1185">Reference proteome</keyword>
<sequence length="105" mass="12317">MARYDLGLSLEADINSLFQQENTTKRPHGLMVVRATCNLRSTNVYCSLLRQLELYNKWLPLRPALTHLIDRRLALDFRLPSLWAGIIAFASEYQFQQSRWSPLFF</sequence>
<proteinExistence type="predicted"/>
<accession>A0AAP0MK84</accession>
<gene>
    <name evidence="1" type="ORF">WN944_005988</name>
</gene>
<evidence type="ECO:0000313" key="2">
    <source>
        <dbReference type="Proteomes" id="UP001428341"/>
    </source>
</evidence>
<organism evidence="1 2">
    <name type="scientific">Citrus x changshan-huyou</name>
    <dbReference type="NCBI Taxonomy" id="2935761"/>
    <lineage>
        <taxon>Eukaryota</taxon>
        <taxon>Viridiplantae</taxon>
        <taxon>Streptophyta</taxon>
        <taxon>Embryophyta</taxon>
        <taxon>Tracheophyta</taxon>
        <taxon>Spermatophyta</taxon>
        <taxon>Magnoliopsida</taxon>
        <taxon>eudicotyledons</taxon>
        <taxon>Gunneridae</taxon>
        <taxon>Pentapetalae</taxon>
        <taxon>rosids</taxon>
        <taxon>malvids</taxon>
        <taxon>Sapindales</taxon>
        <taxon>Rutaceae</taxon>
        <taxon>Aurantioideae</taxon>
        <taxon>Citrus</taxon>
    </lineage>
</organism>
<name>A0AAP0MK84_9ROSI</name>
<dbReference type="AlphaFoldDB" id="A0AAP0MK84"/>
<evidence type="ECO:0000313" key="1">
    <source>
        <dbReference type="EMBL" id="KAK9214002.1"/>
    </source>
</evidence>
<reference evidence="1 2" key="1">
    <citation type="submission" date="2024-05" db="EMBL/GenBank/DDBJ databases">
        <title>Haplotype-resolved chromosome-level genome assembly of Huyou (Citrus changshanensis).</title>
        <authorList>
            <person name="Miao C."/>
            <person name="Chen W."/>
            <person name="Wu Y."/>
            <person name="Wang L."/>
            <person name="Zhao S."/>
            <person name="Grierson D."/>
            <person name="Xu C."/>
            <person name="Chen K."/>
        </authorList>
    </citation>
    <scope>NUCLEOTIDE SEQUENCE [LARGE SCALE GENOMIC DNA]</scope>
    <source>
        <strain evidence="1">01-14</strain>
        <tissue evidence="1">Leaf</tissue>
    </source>
</reference>
<dbReference type="Proteomes" id="UP001428341">
    <property type="component" value="Unassembled WGS sequence"/>
</dbReference>